<evidence type="ECO:0000313" key="5">
    <source>
        <dbReference type="EMBL" id="GMF35376.1"/>
    </source>
</evidence>
<evidence type="ECO:0000313" key="6">
    <source>
        <dbReference type="Proteomes" id="UP001165121"/>
    </source>
</evidence>
<comment type="caution">
    <text evidence="5">The sequence shown here is derived from an EMBL/GenBank/DDBJ whole genome shotgun (WGS) entry which is preliminary data.</text>
</comment>
<evidence type="ECO:0000256" key="1">
    <source>
        <dbReference type="SAM" id="Coils"/>
    </source>
</evidence>
<dbReference type="PANTHER" id="PTHR33064:SF37">
    <property type="entry name" value="RIBONUCLEASE H"/>
    <property type="match status" value="1"/>
</dbReference>
<dbReference type="CDD" id="cd01647">
    <property type="entry name" value="RT_LTR"/>
    <property type="match status" value="1"/>
</dbReference>
<dbReference type="AlphaFoldDB" id="A0A9W6XBV5"/>
<feature type="domain" description="Reverse transcriptase" evidence="3">
    <location>
        <begin position="649"/>
        <end position="766"/>
    </location>
</feature>
<dbReference type="PANTHER" id="PTHR33064">
    <property type="entry name" value="POL PROTEIN"/>
    <property type="match status" value="1"/>
</dbReference>
<dbReference type="InterPro" id="IPR043128">
    <property type="entry name" value="Rev_trsase/Diguanyl_cyclase"/>
</dbReference>
<organism evidence="5 6">
    <name type="scientific">Phytophthora fragariaefolia</name>
    <dbReference type="NCBI Taxonomy" id="1490495"/>
    <lineage>
        <taxon>Eukaryota</taxon>
        <taxon>Sar</taxon>
        <taxon>Stramenopiles</taxon>
        <taxon>Oomycota</taxon>
        <taxon>Peronosporomycetes</taxon>
        <taxon>Peronosporales</taxon>
        <taxon>Peronosporaceae</taxon>
        <taxon>Phytophthora</taxon>
    </lineage>
</organism>
<dbReference type="EMBL" id="BSXT01000868">
    <property type="protein sequence ID" value="GMF35376.1"/>
    <property type="molecule type" value="Genomic_DNA"/>
</dbReference>
<dbReference type="Gene3D" id="3.30.70.270">
    <property type="match status" value="1"/>
</dbReference>
<dbReference type="InterPro" id="IPR051320">
    <property type="entry name" value="Viral_Replic_Matur_Polypro"/>
</dbReference>
<gene>
    <name evidence="5" type="ORF">Pfra01_000934600</name>
</gene>
<feature type="region of interest" description="Disordered" evidence="2">
    <location>
        <begin position="274"/>
        <end position="324"/>
    </location>
</feature>
<dbReference type="InterPro" id="IPR043502">
    <property type="entry name" value="DNA/RNA_pol_sf"/>
</dbReference>
<protein>
    <submittedName>
        <fullName evidence="5">Unnamed protein product</fullName>
    </submittedName>
</protein>
<feature type="compositionally biased region" description="Low complexity" evidence="2">
    <location>
        <begin position="296"/>
        <end position="317"/>
    </location>
</feature>
<feature type="domain" description="Reverse transcriptase/retrotransposon-derived protein RNase H-like" evidence="4">
    <location>
        <begin position="805"/>
        <end position="902"/>
    </location>
</feature>
<evidence type="ECO:0000259" key="3">
    <source>
        <dbReference type="Pfam" id="PF00078"/>
    </source>
</evidence>
<keyword evidence="1" id="KW-0175">Coiled coil</keyword>
<dbReference type="OrthoDB" id="127632at2759"/>
<accession>A0A9W6XBV5</accession>
<proteinExistence type="predicted"/>
<dbReference type="Gene3D" id="3.10.10.10">
    <property type="entry name" value="HIV Type 1 Reverse Transcriptase, subunit A, domain 1"/>
    <property type="match status" value="1"/>
</dbReference>
<dbReference type="InterPro" id="IPR000477">
    <property type="entry name" value="RT_dom"/>
</dbReference>
<feature type="coiled-coil region" evidence="1">
    <location>
        <begin position="179"/>
        <end position="206"/>
    </location>
</feature>
<dbReference type="InterPro" id="IPR041577">
    <property type="entry name" value="RT_RNaseH_2"/>
</dbReference>
<sequence>MGRRRSVRHTSFSELTENFERLNVETDNEAADAAHRAAAARRMSAPITNPFGPSTPVPASPGGVSDVSMTAVSTPVLNAPNLPAAPVYRGSTFEERQTFMRQYEAYTIALSDFQTPANRPFVMPIMACIDGDTRRRIAMFEFGCAPETITDEQWIQYFLEANVPVDRDNYLTIDEAMKSLRMNVKMKEAQSRMNQLQADMYKILEAHNLGDDMFRKAPRRIVGYLLEALQLVGFRESVRHQLTMESNKEMKKQIVPFCKWVTTMLAQYMQWNDDARSQKPASEAKPGQREQRGKSPHPSTPSSSTTTSSKPSSDQSTAGERKRPALPCLKWASPEHSVRHCPHAQPGEAEKLIAEVREKETGKTASAHEKTAQVTATLLDSGSDDTLISRAAVEALLKLDPGLDLRDAPTPAHGKPVGGQLVVLFRLALIRKVSLATSAGPLVLSNLRCWVDETDEELNITIGRPMMERLGYSVDAVLVAALTKQPEYDGGGGAPLPPDSSPMLKMQRLQYQACYDPPSSSEATALEDFALTLKFESDDVASQRVQELFIKGLKEAVTRGLSERGLLRMKASLDKYTDNFRVQFGLDPPVKVAPLKVRLKPGATPVKCKARRYPLLHRIFLDAHVNKLLEALLIRENNRSRWCSPPRIVPKKDMGDLRMTIDDRAVNACTEAMPFPMPQLEVVITHVEGATVFFSCDWFKGYWQLLLDPESQELFTFMTHRGMYTPLRAPMGATDSVAFCQQAVEEIFRDEINRGVLAWLDDLLGIPEYADITGPLYKTLEVAMKITGSRKKSKLQKTKLDECQWGQEETASLNNLKDALARITPLAHPRADWDVCLFTDASAEYWGAVATQIPPGDLEKPRGEQRHEPLAFLSGKFVGAASRWAIVEKEAFAIVEACQRRRRTPQA</sequence>
<evidence type="ECO:0000256" key="2">
    <source>
        <dbReference type="SAM" id="MobiDB-lite"/>
    </source>
</evidence>
<dbReference type="Pfam" id="PF17919">
    <property type="entry name" value="RT_RNaseH_2"/>
    <property type="match status" value="1"/>
</dbReference>
<name>A0A9W6XBV5_9STRA</name>
<evidence type="ECO:0000259" key="4">
    <source>
        <dbReference type="Pfam" id="PF17919"/>
    </source>
</evidence>
<keyword evidence="6" id="KW-1185">Reference proteome</keyword>
<dbReference type="SUPFAM" id="SSF56672">
    <property type="entry name" value="DNA/RNA polymerases"/>
    <property type="match status" value="1"/>
</dbReference>
<dbReference type="Pfam" id="PF00078">
    <property type="entry name" value="RVT_1"/>
    <property type="match status" value="1"/>
</dbReference>
<reference evidence="5" key="1">
    <citation type="submission" date="2023-04" db="EMBL/GenBank/DDBJ databases">
        <title>Phytophthora fragariaefolia NBRC 109709.</title>
        <authorList>
            <person name="Ichikawa N."/>
            <person name="Sato H."/>
            <person name="Tonouchi N."/>
        </authorList>
    </citation>
    <scope>NUCLEOTIDE SEQUENCE</scope>
    <source>
        <strain evidence="5">NBRC 109709</strain>
    </source>
</reference>
<dbReference type="Proteomes" id="UP001165121">
    <property type="component" value="Unassembled WGS sequence"/>
</dbReference>